<dbReference type="AlphaFoldDB" id="A0AAW4YHX4"/>
<dbReference type="PANTHER" id="PTHR34216:SF3">
    <property type="entry name" value="POLY-BETA-1,6-N-ACETYL-D-GLUCOSAMINE N-DEACETYLASE"/>
    <property type="match status" value="1"/>
</dbReference>
<dbReference type="GO" id="GO:0005576">
    <property type="term" value="C:extracellular region"/>
    <property type="evidence" value="ECO:0007669"/>
    <property type="project" value="UniProtKB-SubCell"/>
</dbReference>
<protein>
    <submittedName>
        <fullName evidence="4">Polysaccharide deacetylase family protein</fullName>
    </submittedName>
</protein>
<dbReference type="EMBL" id="JAJTVO010000003">
    <property type="protein sequence ID" value="MCE4121170.1"/>
    <property type="molecule type" value="Genomic_DNA"/>
</dbReference>
<gene>
    <name evidence="4" type="ORF">LYY06_02675</name>
</gene>
<dbReference type="SUPFAM" id="SSF88713">
    <property type="entry name" value="Glycoside hydrolase/deacetylase"/>
    <property type="match status" value="1"/>
</dbReference>
<dbReference type="InterPro" id="IPR051398">
    <property type="entry name" value="Polysacch_Deacetylase"/>
</dbReference>
<accession>A0AAW4YHX4</accession>
<dbReference type="GO" id="GO:0005975">
    <property type="term" value="P:carbohydrate metabolic process"/>
    <property type="evidence" value="ECO:0007669"/>
    <property type="project" value="InterPro"/>
</dbReference>
<dbReference type="InterPro" id="IPR011330">
    <property type="entry name" value="Glyco_hydro/deAcase_b/a-brl"/>
</dbReference>
<evidence type="ECO:0000313" key="5">
    <source>
        <dbReference type="Proteomes" id="UP001200307"/>
    </source>
</evidence>
<dbReference type="Pfam" id="PF01522">
    <property type="entry name" value="Polysacc_deac_1"/>
    <property type="match status" value="1"/>
</dbReference>
<name>A0AAW4YHX4_9BACT</name>
<dbReference type="InterPro" id="IPR002509">
    <property type="entry name" value="NODB_dom"/>
</dbReference>
<reference evidence="4" key="1">
    <citation type="submission" date="2021-12" db="EMBL/GenBank/DDBJ databases">
        <authorList>
            <person name="Lv X."/>
        </authorList>
    </citation>
    <scope>NUCLEOTIDE SEQUENCE</scope>
    <source>
        <strain evidence="4">HF2106</strain>
    </source>
</reference>
<evidence type="ECO:0000313" key="4">
    <source>
        <dbReference type="EMBL" id="MCE4121170.1"/>
    </source>
</evidence>
<evidence type="ECO:0000256" key="1">
    <source>
        <dbReference type="ARBA" id="ARBA00004613"/>
    </source>
</evidence>
<comment type="subcellular location">
    <subcellularLocation>
        <location evidence="1">Secreted</location>
    </subcellularLocation>
</comment>
<sequence length="257" mass="30443">MKTIKSLYYHNPSPQGFEKMITHYQKRGYRFINLQELYEFLAGNKTLSEKLAFVSFDDGWQGNLHLIPIIEKYQVPICIFVATEPLESGNFWWEYVAKYMGVKKMFQFKNLPYGEFYKQLAEIKQQITLNRSAMTKEQMIDLAKHPLVTIQSHTVNHPILTNSPDYVLDMELKSSKETLEAYTGNQVYAFSYPNGSLTSREVDACKRYYKLAFTTKQRHIKLSDDLYLLPRYALTGQYYRDLLKVWGIWKWVKMFKR</sequence>
<keyword evidence="2" id="KW-0732">Signal</keyword>
<dbReference type="GO" id="GO:0016810">
    <property type="term" value="F:hydrolase activity, acting on carbon-nitrogen (but not peptide) bonds"/>
    <property type="evidence" value="ECO:0007669"/>
    <property type="project" value="InterPro"/>
</dbReference>
<organism evidence="4 5">
    <name type="scientific">Segatella copri</name>
    <dbReference type="NCBI Taxonomy" id="165179"/>
    <lineage>
        <taxon>Bacteria</taxon>
        <taxon>Pseudomonadati</taxon>
        <taxon>Bacteroidota</taxon>
        <taxon>Bacteroidia</taxon>
        <taxon>Bacteroidales</taxon>
        <taxon>Prevotellaceae</taxon>
        <taxon>Segatella</taxon>
    </lineage>
</organism>
<evidence type="ECO:0000259" key="3">
    <source>
        <dbReference type="Pfam" id="PF01522"/>
    </source>
</evidence>
<proteinExistence type="predicted"/>
<dbReference type="RefSeq" id="WP_233338578.1">
    <property type="nucleotide sequence ID" value="NZ_JAJTVO010000003.1"/>
</dbReference>
<dbReference type="Gene3D" id="3.20.20.370">
    <property type="entry name" value="Glycoside hydrolase/deacetylase"/>
    <property type="match status" value="1"/>
</dbReference>
<dbReference type="CDD" id="cd10918">
    <property type="entry name" value="CE4_NodB_like_5s_6s"/>
    <property type="match status" value="1"/>
</dbReference>
<comment type="caution">
    <text evidence="4">The sequence shown here is derived from an EMBL/GenBank/DDBJ whole genome shotgun (WGS) entry which is preliminary data.</text>
</comment>
<dbReference type="PANTHER" id="PTHR34216">
    <property type="match status" value="1"/>
</dbReference>
<dbReference type="Proteomes" id="UP001200307">
    <property type="component" value="Unassembled WGS sequence"/>
</dbReference>
<evidence type="ECO:0000256" key="2">
    <source>
        <dbReference type="ARBA" id="ARBA00022729"/>
    </source>
</evidence>
<feature type="domain" description="NodB homology" evidence="3">
    <location>
        <begin position="45"/>
        <end position="205"/>
    </location>
</feature>